<dbReference type="SUPFAM" id="SSF53649">
    <property type="entry name" value="Alkaline phosphatase-like"/>
    <property type="match status" value="1"/>
</dbReference>
<dbReference type="Gene3D" id="3.40.720.10">
    <property type="entry name" value="Alkaline Phosphatase, subunit A"/>
    <property type="match status" value="1"/>
</dbReference>
<evidence type="ECO:0000313" key="4">
    <source>
        <dbReference type="EMBL" id="MQT11374.1"/>
    </source>
</evidence>
<feature type="domain" description="Sulfatase N-terminal" evidence="3">
    <location>
        <begin position="3"/>
        <end position="375"/>
    </location>
</feature>
<dbReference type="AlphaFoldDB" id="A0A6A7XXL3"/>
<sequence>MRPNVLLITADQWRGDSFGAAGHPVVKTPHIDRLAARSTVFRRHFAGAAPCSPARACLYTGLYQMTNRVVRNGTPLDARHDTLAEMARRLGYDPTLFGYTDQSIDPRTTSGDDPRLRTYEGVLPGFTVRVRLPEDNGPWLSWLAARGHTIPAERWDIYRPADGATRPTQAPARYGAEETETAFLTGEAIRWLGEQRAGEPWFAHVSFLRPHPPFVVPAPYSTLYDPAEGPAYRRAATPEIDRGSHPLNAYWGEQMREGSHFLIGGDPVTDWTERDFDVLRAVYWGMVSEVDAQIGRLLGAIADAGAADNTVVVLTADHGEMLGDHWALGKYGFYDQSYHVPLIVHDPRRPAGQGRVVEAFTEAVDVVPTIMDLVGAPAPRYLDGRSLLPFLDGAASVAGWRDAAHFEYDFREVASGEAGRYFGLGLDELSLAVHRGERFKYVHFAGLPPLLFDLQEDPGELVNLADDPAYRDARLACAEALLAWRARHLDRRLTGLELTARGLVDGRA</sequence>
<comment type="caution">
    <text evidence="4">The sequence shown here is derived from an EMBL/GenBank/DDBJ whole genome shotgun (WGS) entry which is preliminary data.</text>
</comment>
<organism evidence="4 5">
    <name type="scientific">Segnochrobactrum spirostomi</name>
    <dbReference type="NCBI Taxonomy" id="2608987"/>
    <lineage>
        <taxon>Bacteria</taxon>
        <taxon>Pseudomonadati</taxon>
        <taxon>Pseudomonadota</taxon>
        <taxon>Alphaproteobacteria</taxon>
        <taxon>Hyphomicrobiales</taxon>
        <taxon>Segnochrobactraceae</taxon>
        <taxon>Segnochrobactrum</taxon>
    </lineage>
</organism>
<keyword evidence="5" id="KW-1185">Reference proteome</keyword>
<dbReference type="RefSeq" id="WP_153477981.1">
    <property type="nucleotide sequence ID" value="NZ_VWNA01000001.1"/>
</dbReference>
<dbReference type="Proteomes" id="UP000332515">
    <property type="component" value="Unassembled WGS sequence"/>
</dbReference>
<dbReference type="InterPro" id="IPR017850">
    <property type="entry name" value="Alkaline_phosphatase_core_sf"/>
</dbReference>
<proteinExistence type="predicted"/>
<dbReference type="CDD" id="cd16028">
    <property type="entry name" value="PMH"/>
    <property type="match status" value="1"/>
</dbReference>
<keyword evidence="2" id="KW-0378">Hydrolase</keyword>
<name>A0A6A7XXL3_9HYPH</name>
<accession>A0A6A7XXL3</accession>
<dbReference type="Pfam" id="PF00884">
    <property type="entry name" value="Sulfatase"/>
    <property type="match status" value="1"/>
</dbReference>
<protein>
    <submittedName>
        <fullName evidence="4">Alkaline phosphatase family protein</fullName>
    </submittedName>
</protein>
<evidence type="ECO:0000259" key="3">
    <source>
        <dbReference type="Pfam" id="PF00884"/>
    </source>
</evidence>
<evidence type="ECO:0000313" key="5">
    <source>
        <dbReference type="Proteomes" id="UP000332515"/>
    </source>
</evidence>
<reference evidence="4 5" key="1">
    <citation type="submission" date="2019-09" db="EMBL/GenBank/DDBJ databases">
        <title>Segnochrobactrum spirostomi gen. nov., sp. nov., isolated from the ciliate Spirostomum cf. yagiui and description of a novel family, Segnochrobactraceae fam. nov. within the order Rhizobiales of the class Alphaproteobacteria.</title>
        <authorList>
            <person name="Akter S."/>
            <person name="Shazib S.U.A."/>
            <person name="Shin M.K."/>
        </authorList>
    </citation>
    <scope>NUCLEOTIDE SEQUENCE [LARGE SCALE GENOMIC DNA]</scope>
    <source>
        <strain evidence="4 5">Sp-1</strain>
    </source>
</reference>
<dbReference type="EMBL" id="VWNA01000001">
    <property type="protein sequence ID" value="MQT11374.1"/>
    <property type="molecule type" value="Genomic_DNA"/>
</dbReference>
<dbReference type="GO" id="GO:0005737">
    <property type="term" value="C:cytoplasm"/>
    <property type="evidence" value="ECO:0007669"/>
    <property type="project" value="TreeGrafter"/>
</dbReference>
<keyword evidence="1" id="KW-0479">Metal-binding</keyword>
<dbReference type="PANTHER" id="PTHR45953">
    <property type="entry name" value="IDURONATE 2-SULFATASE"/>
    <property type="match status" value="1"/>
</dbReference>
<dbReference type="PANTHER" id="PTHR45953:SF1">
    <property type="entry name" value="IDURONATE 2-SULFATASE"/>
    <property type="match status" value="1"/>
</dbReference>
<evidence type="ECO:0000256" key="1">
    <source>
        <dbReference type="ARBA" id="ARBA00022723"/>
    </source>
</evidence>
<dbReference type="GO" id="GO:0008484">
    <property type="term" value="F:sulfuric ester hydrolase activity"/>
    <property type="evidence" value="ECO:0007669"/>
    <property type="project" value="TreeGrafter"/>
</dbReference>
<gene>
    <name evidence="4" type="ORF">F0357_01530</name>
</gene>
<evidence type="ECO:0000256" key="2">
    <source>
        <dbReference type="ARBA" id="ARBA00022801"/>
    </source>
</evidence>
<dbReference type="GO" id="GO:0046872">
    <property type="term" value="F:metal ion binding"/>
    <property type="evidence" value="ECO:0007669"/>
    <property type="project" value="UniProtKB-KW"/>
</dbReference>
<dbReference type="InterPro" id="IPR000917">
    <property type="entry name" value="Sulfatase_N"/>
</dbReference>